<feature type="transmembrane region" description="Helical" evidence="7">
    <location>
        <begin position="138"/>
        <end position="157"/>
    </location>
</feature>
<reference evidence="9" key="1">
    <citation type="submission" date="2017-06" db="EMBL/GenBank/DDBJ databases">
        <authorList>
            <person name="Varghese N."/>
            <person name="Submissions S."/>
        </authorList>
    </citation>
    <scope>NUCLEOTIDE SEQUENCE [LARGE SCALE GENOMIC DNA]</scope>
    <source>
        <strain evidence="9">DSM 15668</strain>
    </source>
</reference>
<dbReference type="Pfam" id="PF00950">
    <property type="entry name" value="ABC-3"/>
    <property type="match status" value="1"/>
</dbReference>
<dbReference type="InterPro" id="IPR037294">
    <property type="entry name" value="ABC_BtuC-like"/>
</dbReference>
<sequence length="273" mass="30007">MIEIANPFIFFKYGIFQKAIVASLLSGILCSIVGVYVYLRKMTFIGAGLAHIAFAGISFGLLVGYFPMLWGFIFTLLAAIMVWFFSYRGKLTADSTVGILFATSMGLAVFLLSISGKYRAEALSYLFGSPLTVNCIDIVFLFLTCVLLLILVVYYYRDIYLTIFSEEIAKASGISTEKITFVATFFISVAVVSAMKAVGALLVFSLIVVPPAAAYEIAESFTGMILFSVLFASFSVVLGLFFSFFFNVPSGSMITFVAFAVFVLSYIKKWRSL</sequence>
<evidence type="ECO:0000313" key="8">
    <source>
        <dbReference type="EMBL" id="SNR61961.1"/>
    </source>
</evidence>
<feature type="transmembrane region" description="Helical" evidence="7">
    <location>
        <begin position="68"/>
        <end position="85"/>
    </location>
</feature>
<evidence type="ECO:0000256" key="7">
    <source>
        <dbReference type="SAM" id="Phobius"/>
    </source>
</evidence>
<dbReference type="GO" id="GO:0043190">
    <property type="term" value="C:ATP-binding cassette (ABC) transporter complex"/>
    <property type="evidence" value="ECO:0007669"/>
    <property type="project" value="InterPro"/>
</dbReference>
<feature type="transmembrane region" description="Helical" evidence="7">
    <location>
        <begin position="44"/>
        <end position="62"/>
    </location>
</feature>
<dbReference type="InterPro" id="IPR001626">
    <property type="entry name" value="ABC_TroCD"/>
</dbReference>
<organism evidence="8 9">
    <name type="scientific">Desulfurobacterium atlanticum</name>
    <dbReference type="NCBI Taxonomy" id="240169"/>
    <lineage>
        <taxon>Bacteria</taxon>
        <taxon>Pseudomonadati</taxon>
        <taxon>Aquificota</taxon>
        <taxon>Aquificia</taxon>
        <taxon>Desulfurobacteriales</taxon>
        <taxon>Desulfurobacteriaceae</taxon>
        <taxon>Desulfurobacterium</taxon>
    </lineage>
</organism>
<dbReference type="AlphaFoldDB" id="A0A238XTX0"/>
<accession>A0A238XTX0</accession>
<evidence type="ECO:0000256" key="4">
    <source>
        <dbReference type="ARBA" id="ARBA00022989"/>
    </source>
</evidence>
<evidence type="ECO:0000256" key="2">
    <source>
        <dbReference type="ARBA" id="ARBA00008034"/>
    </source>
</evidence>
<keyword evidence="5 7" id="KW-0472">Membrane</keyword>
<comment type="similarity">
    <text evidence="2 6">Belongs to the ABC-3 integral membrane protein family.</text>
</comment>
<keyword evidence="9" id="KW-1185">Reference proteome</keyword>
<comment type="subcellular location">
    <subcellularLocation>
        <location evidence="6">Cell membrane</location>
        <topology evidence="6">Multi-pass membrane protein</topology>
    </subcellularLocation>
    <subcellularLocation>
        <location evidence="1">Membrane</location>
        <topology evidence="1">Multi-pass membrane protein</topology>
    </subcellularLocation>
</comment>
<dbReference type="EMBL" id="FZOB01000001">
    <property type="protein sequence ID" value="SNR61961.1"/>
    <property type="molecule type" value="Genomic_DNA"/>
</dbReference>
<feature type="transmembrane region" description="Helical" evidence="7">
    <location>
        <begin position="225"/>
        <end position="245"/>
    </location>
</feature>
<dbReference type="Gene3D" id="1.10.3470.10">
    <property type="entry name" value="ABC transporter involved in vitamin B12 uptake, BtuC"/>
    <property type="match status" value="1"/>
</dbReference>
<keyword evidence="6" id="KW-0813">Transport</keyword>
<keyword evidence="4 7" id="KW-1133">Transmembrane helix</keyword>
<evidence type="ECO:0000256" key="6">
    <source>
        <dbReference type="RuleBase" id="RU003943"/>
    </source>
</evidence>
<feature type="transmembrane region" description="Helical" evidence="7">
    <location>
        <begin position="20"/>
        <end position="39"/>
    </location>
</feature>
<dbReference type="Proteomes" id="UP000198405">
    <property type="component" value="Unassembled WGS sequence"/>
</dbReference>
<evidence type="ECO:0000256" key="3">
    <source>
        <dbReference type="ARBA" id="ARBA00022692"/>
    </source>
</evidence>
<evidence type="ECO:0000313" key="9">
    <source>
        <dbReference type="Proteomes" id="UP000198405"/>
    </source>
</evidence>
<dbReference type="RefSeq" id="WP_089322271.1">
    <property type="nucleotide sequence ID" value="NZ_FZOB01000001.1"/>
</dbReference>
<dbReference type="PANTHER" id="PTHR30477">
    <property type="entry name" value="ABC-TRANSPORTER METAL-BINDING PROTEIN"/>
    <property type="match status" value="1"/>
</dbReference>
<proteinExistence type="inferred from homology"/>
<gene>
    <name evidence="8" type="ORF">SAMN06265340_101242</name>
</gene>
<feature type="transmembrane region" description="Helical" evidence="7">
    <location>
        <begin position="251"/>
        <end position="267"/>
    </location>
</feature>
<evidence type="ECO:0000256" key="1">
    <source>
        <dbReference type="ARBA" id="ARBA00004141"/>
    </source>
</evidence>
<dbReference type="GO" id="GO:0055085">
    <property type="term" value="P:transmembrane transport"/>
    <property type="evidence" value="ECO:0007669"/>
    <property type="project" value="InterPro"/>
</dbReference>
<dbReference type="OrthoDB" id="9798540at2"/>
<dbReference type="CDD" id="cd06550">
    <property type="entry name" value="TM_ABC_iron-siderophores_like"/>
    <property type="match status" value="1"/>
</dbReference>
<name>A0A238XTX0_9BACT</name>
<keyword evidence="3 6" id="KW-0812">Transmembrane</keyword>
<evidence type="ECO:0000256" key="5">
    <source>
        <dbReference type="ARBA" id="ARBA00023136"/>
    </source>
</evidence>
<dbReference type="GO" id="GO:0010043">
    <property type="term" value="P:response to zinc ion"/>
    <property type="evidence" value="ECO:0007669"/>
    <property type="project" value="TreeGrafter"/>
</dbReference>
<dbReference type="PANTHER" id="PTHR30477:SF0">
    <property type="entry name" value="METAL TRANSPORT SYSTEM MEMBRANE PROTEIN TM_0125-RELATED"/>
    <property type="match status" value="1"/>
</dbReference>
<protein>
    <submittedName>
        <fullName evidence="8">Zinc transport system permease protein</fullName>
    </submittedName>
</protein>
<dbReference type="SUPFAM" id="SSF81345">
    <property type="entry name" value="ABC transporter involved in vitamin B12 uptake, BtuC"/>
    <property type="match status" value="1"/>
</dbReference>
<feature type="transmembrane region" description="Helical" evidence="7">
    <location>
        <begin position="97"/>
        <end position="118"/>
    </location>
</feature>